<reference evidence="1" key="1">
    <citation type="submission" date="2019-09" db="EMBL/GenBank/DDBJ databases">
        <authorList>
            <person name="Needham M D."/>
        </authorList>
    </citation>
    <scope>NUCLEOTIDE SEQUENCE</scope>
</reference>
<gene>
    <name evidence="1" type="ORF">CPAV1605_1375</name>
</gene>
<sequence length="521" mass="61362">MINTNTIEEIKKRFNKICTLLHVVGTNVNKTRLITSEIYNEVKELKNEKYCNIVHKDDLNFQLSSYYNTYVYHRKLLNIKKNKIFNDLVIFHNLLVYIINYSNHNFKSKKKIYEEPKEIDIKLDPNHDYKISSMEILINTISENYNVLNRNITIMKELCNELNPNRLLLISNIHTTFKTNINSIEERAIQCANKLISTLNYHYSQLEFYNNNLNLEINTLVNGVESMTTDLEVDIDFDTKIEYVTDVKIKLNFKFNRIIQAKYKPSISLSGAITSNILNLIRLNDKEYYLEYIIPNGEGDVFINFINIVDIYGNSNIKIMGKSEFTITGLQDKGEIQIAFLNKSNIFGCDKKEKFVITNSDEFLEEPICMLENEQVNLLKKNGYQYEGEVKTPININEEIRSCSLDITYQDKKQAFIIYIDSVKPKLQINVIDKKEIYKKDEFIFIKITTDKTLKDGLEIEFYENDEMKLKDTLSETGIDEFAYKYQVKSEEIKLKENKIKIKIYKIIDLYLNESEFEFFI</sequence>
<proteinExistence type="predicted"/>
<evidence type="ECO:0000313" key="1">
    <source>
        <dbReference type="EMBL" id="VVU95623.1"/>
    </source>
</evidence>
<protein>
    <submittedName>
        <fullName evidence="1">Uncharacterized protein</fullName>
    </submittedName>
</protein>
<accession>A0A5E8CJM8</accession>
<dbReference type="AlphaFoldDB" id="A0A5E8CJM8"/>
<organism evidence="1">
    <name type="scientific">seawater metagenome</name>
    <dbReference type="NCBI Taxonomy" id="1561972"/>
    <lineage>
        <taxon>unclassified sequences</taxon>
        <taxon>metagenomes</taxon>
        <taxon>ecological metagenomes</taxon>
    </lineage>
</organism>
<name>A0A5E8CJM8_9ZZZZ</name>
<dbReference type="EMBL" id="CABVLZ010000007">
    <property type="protein sequence ID" value="VVU95623.1"/>
    <property type="molecule type" value="Genomic_DNA"/>
</dbReference>